<dbReference type="SUPFAM" id="SSF46785">
    <property type="entry name" value="Winged helix' DNA-binding domain"/>
    <property type="match status" value="2"/>
</dbReference>
<dbReference type="EMBL" id="CP009288">
    <property type="protein sequence ID" value="AIQ13641.1"/>
    <property type="molecule type" value="Genomic_DNA"/>
</dbReference>
<dbReference type="KEGG" id="pdu:PDUR_18250"/>
<dbReference type="Gene3D" id="1.10.10.10">
    <property type="entry name" value="Winged helix-like DNA-binding domain superfamily/Winged helix DNA-binding domain"/>
    <property type="match status" value="2"/>
</dbReference>
<dbReference type="SMART" id="SM00419">
    <property type="entry name" value="HTH_CRP"/>
    <property type="match status" value="1"/>
</dbReference>
<sequence>MSVLPIGINPETGEIGRFLPEGEGYEFTTPAQREARRKRRQRSRAIEMRSGMRWVACYHDAIRSVTLALSLTEAGALIRLLPYLRFKGEGRLIENGKPLKQTDIQRIIGRSKAATIALLRRLEELGIITKETNGRTNIYSFNAEYHTYGTVNDGVKFTKLYQYHANEITRDLGLNEIGLLYKILPYFHYTTYYLCANPDEENENNIEHLTRERLAELIGHEPETVSRLVASLQAKGVILSTRSVSSVNYIVHPDVMYRKETEDVEYTDFVRRLFKQHQLRQAM</sequence>
<organism evidence="3 4">
    <name type="scientific">Paenibacillus durus</name>
    <name type="common">Paenibacillus azotofixans</name>
    <dbReference type="NCBI Taxonomy" id="44251"/>
    <lineage>
        <taxon>Bacteria</taxon>
        <taxon>Bacillati</taxon>
        <taxon>Bacillota</taxon>
        <taxon>Bacilli</taxon>
        <taxon>Bacillales</taxon>
        <taxon>Paenibacillaceae</taxon>
        <taxon>Paenibacillus</taxon>
    </lineage>
</organism>
<dbReference type="OrthoDB" id="2564399at2"/>
<feature type="domain" description="HTH crp-type" evidence="2">
    <location>
        <begin position="202"/>
        <end position="253"/>
    </location>
</feature>
<evidence type="ECO:0000313" key="3">
    <source>
        <dbReference type="EMBL" id="AIQ13641.1"/>
    </source>
</evidence>
<evidence type="ECO:0000256" key="1">
    <source>
        <dbReference type="ARBA" id="ARBA00023125"/>
    </source>
</evidence>
<reference evidence="3 4" key="1">
    <citation type="submission" date="2014-08" db="EMBL/GenBank/DDBJ databases">
        <title>Comparative genomics of the Paenibacillus odorifer group.</title>
        <authorList>
            <person name="den Bakker H.C."/>
            <person name="Tsai Y.-C."/>
            <person name="Martin N."/>
            <person name="Korlach J."/>
            <person name="Wiedmann M."/>
        </authorList>
    </citation>
    <scope>NUCLEOTIDE SEQUENCE [LARGE SCALE GENOMIC DNA]</scope>
    <source>
        <strain evidence="3 4">DSM 1735</strain>
    </source>
</reference>
<protein>
    <recommendedName>
        <fullName evidence="2">HTH crp-type domain-containing protein</fullName>
    </recommendedName>
</protein>
<dbReference type="STRING" id="44251.PDUR_18250"/>
<keyword evidence="1" id="KW-0238">DNA-binding</keyword>
<keyword evidence="4" id="KW-1185">Reference proteome</keyword>
<dbReference type="Pfam" id="PF13545">
    <property type="entry name" value="HTH_Crp_2"/>
    <property type="match status" value="1"/>
</dbReference>
<dbReference type="InterPro" id="IPR011991">
    <property type="entry name" value="ArsR-like_HTH"/>
</dbReference>
<dbReference type="AlphaFoldDB" id="A0A089HNR6"/>
<gene>
    <name evidence="3" type="ORF">PDUR_18250</name>
</gene>
<dbReference type="InterPro" id="IPR036390">
    <property type="entry name" value="WH_DNA-bd_sf"/>
</dbReference>
<dbReference type="Proteomes" id="UP000029409">
    <property type="component" value="Chromosome"/>
</dbReference>
<accession>A0A089HNR6</accession>
<dbReference type="eggNOG" id="ENOG5032E17">
    <property type="taxonomic scope" value="Bacteria"/>
</dbReference>
<dbReference type="RefSeq" id="WP_052410272.1">
    <property type="nucleotide sequence ID" value="NZ_CP009288.1"/>
</dbReference>
<dbReference type="GO" id="GO:0003677">
    <property type="term" value="F:DNA binding"/>
    <property type="evidence" value="ECO:0007669"/>
    <property type="project" value="UniProtKB-KW"/>
</dbReference>
<proteinExistence type="predicted"/>
<dbReference type="InterPro" id="IPR036388">
    <property type="entry name" value="WH-like_DNA-bd_sf"/>
</dbReference>
<dbReference type="CDD" id="cd00090">
    <property type="entry name" value="HTH_ARSR"/>
    <property type="match status" value="1"/>
</dbReference>
<dbReference type="InterPro" id="IPR012318">
    <property type="entry name" value="HTH_CRP"/>
</dbReference>
<evidence type="ECO:0000259" key="2">
    <source>
        <dbReference type="SMART" id="SM00419"/>
    </source>
</evidence>
<name>A0A089HNR6_PAEDU</name>
<evidence type="ECO:0000313" key="4">
    <source>
        <dbReference type="Proteomes" id="UP000029409"/>
    </source>
</evidence>
<dbReference type="GO" id="GO:0006355">
    <property type="term" value="P:regulation of DNA-templated transcription"/>
    <property type="evidence" value="ECO:0007669"/>
    <property type="project" value="InterPro"/>
</dbReference>